<dbReference type="AlphaFoldDB" id="A0AAV5LIN0"/>
<dbReference type="PANTHER" id="PTHR31225">
    <property type="entry name" value="OS04G0344100 PROTEIN-RELATED"/>
    <property type="match status" value="1"/>
</dbReference>
<dbReference type="GO" id="GO:0016114">
    <property type="term" value="P:terpenoid biosynthetic process"/>
    <property type="evidence" value="ECO:0007669"/>
    <property type="project" value="InterPro"/>
</dbReference>
<dbReference type="SUPFAM" id="SSF48239">
    <property type="entry name" value="Terpenoid cyclases/Protein prenyltransferases"/>
    <property type="match status" value="1"/>
</dbReference>
<comment type="caution">
    <text evidence="2">The sequence shown here is derived from an EMBL/GenBank/DDBJ whole genome shotgun (WGS) entry which is preliminary data.</text>
</comment>
<accession>A0AAV5LIN0</accession>
<dbReference type="InterPro" id="IPR001906">
    <property type="entry name" value="Terpene_synth_N"/>
</dbReference>
<protein>
    <recommendedName>
        <fullName evidence="1">Terpene synthase N-terminal domain-containing protein</fullName>
    </recommendedName>
</protein>
<sequence length="186" mass="22026">MNEEANNGCRDKLKKDVRVMLQEEVDEDQLELIDPLAKLGLSYHFEDEIKKSLDRIYSKNHGNYGRKKDSLYTTALEFRILRHHGYNVPQEIFNGFRDKSGNFKACLGRITRECYIYMKPHSIQWKVVEENRSWGEVRIHQRQKVLKNGNLPSTAQEPNMDQKNLEKQQQDLVLNHDFENHKLINL</sequence>
<evidence type="ECO:0000313" key="2">
    <source>
        <dbReference type="EMBL" id="GKV36990.1"/>
    </source>
</evidence>
<dbReference type="Pfam" id="PF01397">
    <property type="entry name" value="Terpene_synth"/>
    <property type="match status" value="1"/>
</dbReference>
<dbReference type="GO" id="GO:0010333">
    <property type="term" value="F:terpene synthase activity"/>
    <property type="evidence" value="ECO:0007669"/>
    <property type="project" value="InterPro"/>
</dbReference>
<evidence type="ECO:0000259" key="1">
    <source>
        <dbReference type="Pfam" id="PF01397"/>
    </source>
</evidence>
<reference evidence="2 3" key="1">
    <citation type="journal article" date="2021" name="Commun. Biol.">
        <title>The genome of Shorea leprosula (Dipterocarpaceae) highlights the ecological relevance of drought in aseasonal tropical rainforests.</title>
        <authorList>
            <person name="Ng K.K.S."/>
            <person name="Kobayashi M.J."/>
            <person name="Fawcett J.A."/>
            <person name="Hatakeyama M."/>
            <person name="Paape T."/>
            <person name="Ng C.H."/>
            <person name="Ang C.C."/>
            <person name="Tnah L.H."/>
            <person name="Lee C.T."/>
            <person name="Nishiyama T."/>
            <person name="Sese J."/>
            <person name="O'Brien M.J."/>
            <person name="Copetti D."/>
            <person name="Mohd Noor M.I."/>
            <person name="Ong R.C."/>
            <person name="Putra M."/>
            <person name="Sireger I.Z."/>
            <person name="Indrioko S."/>
            <person name="Kosugi Y."/>
            <person name="Izuno A."/>
            <person name="Isagi Y."/>
            <person name="Lee S.L."/>
            <person name="Shimizu K.K."/>
        </authorList>
    </citation>
    <scope>NUCLEOTIDE SEQUENCE [LARGE SCALE GENOMIC DNA]</scope>
    <source>
        <strain evidence="2">214</strain>
    </source>
</reference>
<organism evidence="2 3">
    <name type="scientific">Rubroshorea leprosula</name>
    <dbReference type="NCBI Taxonomy" id="152421"/>
    <lineage>
        <taxon>Eukaryota</taxon>
        <taxon>Viridiplantae</taxon>
        <taxon>Streptophyta</taxon>
        <taxon>Embryophyta</taxon>
        <taxon>Tracheophyta</taxon>
        <taxon>Spermatophyta</taxon>
        <taxon>Magnoliopsida</taxon>
        <taxon>eudicotyledons</taxon>
        <taxon>Gunneridae</taxon>
        <taxon>Pentapetalae</taxon>
        <taxon>rosids</taxon>
        <taxon>malvids</taxon>
        <taxon>Malvales</taxon>
        <taxon>Dipterocarpaceae</taxon>
        <taxon>Rubroshorea</taxon>
    </lineage>
</organism>
<dbReference type="InterPro" id="IPR036965">
    <property type="entry name" value="Terpene_synth_N_sf"/>
</dbReference>
<dbReference type="EMBL" id="BPVZ01000119">
    <property type="protein sequence ID" value="GKV36990.1"/>
    <property type="molecule type" value="Genomic_DNA"/>
</dbReference>
<dbReference type="Proteomes" id="UP001054252">
    <property type="component" value="Unassembled WGS sequence"/>
</dbReference>
<feature type="domain" description="Terpene synthase N-terminal" evidence="1">
    <location>
        <begin position="10"/>
        <end position="108"/>
    </location>
</feature>
<dbReference type="InterPro" id="IPR008930">
    <property type="entry name" value="Terpenoid_cyclase/PrenylTrfase"/>
</dbReference>
<name>A0AAV5LIN0_9ROSI</name>
<gene>
    <name evidence="2" type="ORF">SLEP1_g45066</name>
</gene>
<keyword evidence="3" id="KW-1185">Reference proteome</keyword>
<evidence type="ECO:0000313" key="3">
    <source>
        <dbReference type="Proteomes" id="UP001054252"/>
    </source>
</evidence>
<dbReference type="InterPro" id="IPR050148">
    <property type="entry name" value="Terpene_synthase-like"/>
</dbReference>
<proteinExistence type="predicted"/>
<dbReference type="Gene3D" id="1.50.10.130">
    <property type="entry name" value="Terpene synthase, N-terminal domain"/>
    <property type="match status" value="1"/>
</dbReference>